<feature type="signal peptide" evidence="2">
    <location>
        <begin position="1"/>
        <end position="29"/>
    </location>
</feature>
<name>A0A6M4AST6_9SPHN</name>
<reference evidence="3 4" key="1">
    <citation type="submission" date="2020-01" db="EMBL/GenBank/DDBJ databases">
        <title>Sphingomonas sp. strain CSW-10.</title>
        <authorList>
            <person name="Chen W.-M."/>
        </authorList>
    </citation>
    <scope>NUCLEOTIDE SEQUENCE [LARGE SCALE GENOMIC DNA]</scope>
    <source>
        <strain evidence="3 4">CSW-10</strain>
    </source>
</reference>
<feature type="compositionally biased region" description="Low complexity" evidence="1">
    <location>
        <begin position="26"/>
        <end position="48"/>
    </location>
</feature>
<accession>A0A6M4AST6</accession>
<evidence type="ECO:0000256" key="1">
    <source>
        <dbReference type="SAM" id="MobiDB-lite"/>
    </source>
</evidence>
<organism evidence="3 4">
    <name type="scientific">Sphingomonas lacunae</name>
    <dbReference type="NCBI Taxonomy" id="2698828"/>
    <lineage>
        <taxon>Bacteria</taxon>
        <taxon>Pseudomonadati</taxon>
        <taxon>Pseudomonadota</taxon>
        <taxon>Alphaproteobacteria</taxon>
        <taxon>Sphingomonadales</taxon>
        <taxon>Sphingomonadaceae</taxon>
        <taxon>Sphingomonas</taxon>
    </lineage>
</organism>
<dbReference type="RefSeq" id="WP_169945088.1">
    <property type="nucleotide sequence ID" value="NZ_CP053015.1"/>
</dbReference>
<feature type="region of interest" description="Disordered" evidence="1">
    <location>
        <begin position="26"/>
        <end position="49"/>
    </location>
</feature>
<feature type="chain" id="PRO_5027088045" description="UrcA family protein" evidence="2">
    <location>
        <begin position="30"/>
        <end position="101"/>
    </location>
</feature>
<protein>
    <recommendedName>
        <fullName evidence="5">UrcA family protein</fullName>
    </recommendedName>
</protein>
<gene>
    <name evidence="3" type="ORF">GV829_06570</name>
</gene>
<proteinExistence type="predicted"/>
<dbReference type="KEGG" id="slan:GV829_06570"/>
<evidence type="ECO:0000313" key="3">
    <source>
        <dbReference type="EMBL" id="QJQ32158.1"/>
    </source>
</evidence>
<evidence type="ECO:0000313" key="4">
    <source>
        <dbReference type="Proteomes" id="UP000503018"/>
    </source>
</evidence>
<keyword evidence="2" id="KW-0732">Signal</keyword>
<dbReference type="AlphaFoldDB" id="A0A6M4AST6"/>
<dbReference type="Proteomes" id="UP000503018">
    <property type="component" value="Chromosome"/>
</dbReference>
<keyword evidence="4" id="KW-1185">Reference proteome</keyword>
<dbReference type="EMBL" id="CP053015">
    <property type="protein sequence ID" value="QJQ32158.1"/>
    <property type="molecule type" value="Genomic_DNA"/>
</dbReference>
<evidence type="ECO:0000256" key="2">
    <source>
        <dbReference type="SAM" id="SignalP"/>
    </source>
</evidence>
<evidence type="ECO:0008006" key="5">
    <source>
        <dbReference type="Google" id="ProtNLM"/>
    </source>
</evidence>
<sequence length="101" mass="10664">MRIRLLTCLVPAIAATFAAVSPAVATAQAAPATPANATPAAPATPANPDDVIRCRSMEVTGSLARRERVCKTVGEWRRLADRGNDTAREIIDHSRGRPSGM</sequence>